<evidence type="ECO:0008006" key="3">
    <source>
        <dbReference type="Google" id="ProtNLM"/>
    </source>
</evidence>
<organism evidence="2">
    <name type="scientific">Solanum chilense</name>
    <name type="common">Tomato</name>
    <name type="synonym">Lycopersicon chilense</name>
    <dbReference type="NCBI Taxonomy" id="4083"/>
    <lineage>
        <taxon>Eukaryota</taxon>
        <taxon>Viridiplantae</taxon>
        <taxon>Streptophyta</taxon>
        <taxon>Embryophyta</taxon>
        <taxon>Tracheophyta</taxon>
        <taxon>Spermatophyta</taxon>
        <taxon>Magnoliopsida</taxon>
        <taxon>eudicotyledons</taxon>
        <taxon>Gunneridae</taxon>
        <taxon>Pentapetalae</taxon>
        <taxon>asterids</taxon>
        <taxon>lamiids</taxon>
        <taxon>Solanales</taxon>
        <taxon>Solanaceae</taxon>
        <taxon>Solanoideae</taxon>
        <taxon>Solaneae</taxon>
        <taxon>Solanum</taxon>
        <taxon>Solanum subgen. Lycopersicon</taxon>
    </lineage>
</organism>
<evidence type="ECO:0000256" key="1">
    <source>
        <dbReference type="SAM" id="MobiDB-lite"/>
    </source>
</evidence>
<evidence type="ECO:0000313" key="2">
    <source>
        <dbReference type="EMBL" id="TMW98229.1"/>
    </source>
</evidence>
<protein>
    <recommendedName>
        <fullName evidence="3">Gag-pol polyprotein</fullName>
    </recommendedName>
</protein>
<gene>
    <name evidence="2" type="ORF">EJD97_004331</name>
</gene>
<feature type="region of interest" description="Disordered" evidence="1">
    <location>
        <begin position="1"/>
        <end position="46"/>
    </location>
</feature>
<name>A0A6N2BZD6_SOLCI</name>
<dbReference type="EMBL" id="RXGB01001601">
    <property type="protein sequence ID" value="TMW98229.1"/>
    <property type="molecule type" value="Genomic_DNA"/>
</dbReference>
<sequence>MTTRINAARRHEEEVSNVGAPSHDEKVPPLDENANVDKAPANPTPMTEADMRSILAQMAQVMTTQAQAATVQAQPMTTQANRDVAPCPHQQVTSIASRLMEFTRMNPPTFYGSKVDEDPQEFL</sequence>
<reference evidence="2" key="1">
    <citation type="submission" date="2019-05" db="EMBL/GenBank/DDBJ databases">
        <title>The de novo reference genome and transcriptome assemblies of the wild tomato species Solanum chilense.</title>
        <authorList>
            <person name="Stam R."/>
            <person name="Nosenko T."/>
            <person name="Hoerger A.C."/>
            <person name="Stephan W."/>
            <person name="Seidel M.A."/>
            <person name="Kuhn J.M.M."/>
            <person name="Haberer G."/>
            <person name="Tellier A."/>
        </authorList>
    </citation>
    <scope>NUCLEOTIDE SEQUENCE</scope>
    <source>
        <tissue evidence="2">Mature leaves</tissue>
    </source>
</reference>
<comment type="caution">
    <text evidence="2">The sequence shown here is derived from an EMBL/GenBank/DDBJ whole genome shotgun (WGS) entry which is preliminary data.</text>
</comment>
<accession>A0A6N2BZD6</accession>
<proteinExistence type="predicted"/>
<dbReference type="AlphaFoldDB" id="A0A6N2BZD6"/>